<name>A0A388JMM5_CHABU</name>
<dbReference type="Gramene" id="GBG59021">
    <property type="protein sequence ID" value="GBG59021"/>
    <property type="gene ID" value="CBR_g24369"/>
</dbReference>
<feature type="compositionally biased region" description="Basic residues" evidence="1">
    <location>
        <begin position="37"/>
        <end position="47"/>
    </location>
</feature>
<feature type="compositionally biased region" description="Acidic residues" evidence="1">
    <location>
        <begin position="967"/>
        <end position="980"/>
    </location>
</feature>
<feature type="region of interest" description="Disordered" evidence="1">
    <location>
        <begin position="105"/>
        <end position="164"/>
    </location>
</feature>
<evidence type="ECO:0000259" key="2">
    <source>
        <dbReference type="PROSITE" id="PS50090"/>
    </source>
</evidence>
<dbReference type="EMBL" id="BFEA01000002">
    <property type="protein sequence ID" value="GBG59021.1"/>
    <property type="molecule type" value="Genomic_DNA"/>
</dbReference>
<keyword evidence="4" id="KW-1185">Reference proteome</keyword>
<evidence type="ECO:0000313" key="4">
    <source>
        <dbReference type="Proteomes" id="UP000265515"/>
    </source>
</evidence>
<feature type="compositionally biased region" description="Polar residues" evidence="1">
    <location>
        <begin position="218"/>
        <end position="229"/>
    </location>
</feature>
<evidence type="ECO:0000313" key="3">
    <source>
        <dbReference type="EMBL" id="GBG59021.1"/>
    </source>
</evidence>
<comment type="caution">
    <text evidence="3">The sequence shown here is derived from an EMBL/GenBank/DDBJ whole genome shotgun (WGS) entry which is preliminary data.</text>
</comment>
<dbReference type="Proteomes" id="UP000265515">
    <property type="component" value="Unassembled WGS sequence"/>
</dbReference>
<feature type="region of interest" description="Disordered" evidence="1">
    <location>
        <begin position="435"/>
        <end position="490"/>
    </location>
</feature>
<dbReference type="PANTHER" id="PTHR33492">
    <property type="entry name" value="OSJNBA0043A12.37 PROTEIN-RELATED"/>
    <property type="match status" value="1"/>
</dbReference>
<feature type="region of interest" description="Disordered" evidence="1">
    <location>
        <begin position="953"/>
        <end position="980"/>
    </location>
</feature>
<dbReference type="PROSITE" id="PS50090">
    <property type="entry name" value="MYB_LIKE"/>
    <property type="match status" value="1"/>
</dbReference>
<feature type="region of interest" description="Disordered" evidence="1">
    <location>
        <begin position="37"/>
        <end position="70"/>
    </location>
</feature>
<dbReference type="OrthoDB" id="8933168at2759"/>
<dbReference type="InterPro" id="IPR044822">
    <property type="entry name" value="Myb_DNA-bind_4"/>
</dbReference>
<feature type="compositionally biased region" description="Basic residues" evidence="1">
    <location>
        <begin position="276"/>
        <end position="295"/>
    </location>
</feature>
<proteinExistence type="predicted"/>
<evidence type="ECO:0000256" key="1">
    <source>
        <dbReference type="SAM" id="MobiDB-lite"/>
    </source>
</evidence>
<dbReference type="InterPro" id="IPR001005">
    <property type="entry name" value="SANT/Myb"/>
</dbReference>
<feature type="region of interest" description="Disordered" evidence="1">
    <location>
        <begin position="562"/>
        <end position="583"/>
    </location>
</feature>
<sequence>MADVLRRLPLLVLVVVVFLFVVFLHVCLSCRPWNTRRNRGASTRRPRTDRPMANMQAGAPQVAGGSASKEGGEFTSLLEAGLDHDDDGEVDLRFGLSSGSAREASRTFIIEDQPSPRSLQRPRGEHTEQSTLRGGASLTARAGPSSTTRQSGASTSSVDPLRKTFPARSGVSAAAARISGVAAAPARNSVGRSNTPNPAPTPGDELRGDPACRPVVRSQPTVENITKGVSNMRAHNDGVDENGGAGEDVDDGYREDVEAVDDDGDAPIRPLGKVGGRGRGRGRGGGRGRSARRGSRVADVDDGGKSAAYWSTDDQLLLVRCKREQDMHLVGLGHNYGRMRTKEWKWEDIAKRMANVGCPREADDCMKKWDNLFQNYKKIQRFQNASGEADFFRLSNEERRDHNFKFRMERALYNEIHGGMLGNHTIFHPNIADTGNPDDVQLPRRGAGGGESVGSEAVGDGWPEERSSPREFDSNVGSGARSMKRKNTRQQALESISTAMIFIHCWGRHTTRTKRSRQDAISVSGAHLDVDGWGRPNDGEGENETGYPAMEEVARMEHDQVTPVTTPQGRHREDAGTGTSAATPRVEKALGERGSGGAATPCVQQAVGDRGSAGVVGDAAMLGDQAQVCGAAAVVGEAAGTPRETGGGGRKAEEAARTLEIPRAKKRKAAEDDEPLVNRVRKGGVVKELANRAKLWVDDKLFWTSGKGRRLYNIVNDAREYLVAIAKGVPLPKGPRRVALPRSNVTVTRLTDSAQLQGATNRASKCQNVVMRVLHGWVFKSGSRERGYTLAFQYTNRWPRTSRAYIEDRPRDDDMAAYQEATVKRLIAAFSVAVEIGNAMDGGCISHDRLSRVAESFKVLLTVAMWIMRLAGDDPRSHYEAFYFCNLVAKPVMVASMHRIFDHRRHTLAAANAATERLGKAQLTLGHAPNFIPDWAKCGVKFGHDASLSGPDEARGLEWLGTGPPTCEDDDDDDDDAEDS</sequence>
<dbReference type="Gene3D" id="1.10.10.60">
    <property type="entry name" value="Homeodomain-like"/>
    <property type="match status" value="1"/>
</dbReference>
<feature type="domain" description="Myb-like" evidence="2">
    <location>
        <begin position="310"/>
        <end position="373"/>
    </location>
</feature>
<dbReference type="PANTHER" id="PTHR33492:SF11">
    <property type="entry name" value="OS04G0670900 PROTEIN"/>
    <property type="match status" value="1"/>
</dbReference>
<dbReference type="AlphaFoldDB" id="A0A388JMM5"/>
<organism evidence="3 4">
    <name type="scientific">Chara braunii</name>
    <name type="common">Braun's stonewort</name>
    <dbReference type="NCBI Taxonomy" id="69332"/>
    <lineage>
        <taxon>Eukaryota</taxon>
        <taxon>Viridiplantae</taxon>
        <taxon>Streptophyta</taxon>
        <taxon>Charophyceae</taxon>
        <taxon>Charales</taxon>
        <taxon>Characeae</taxon>
        <taxon>Chara</taxon>
    </lineage>
</organism>
<reference evidence="3 4" key="1">
    <citation type="journal article" date="2018" name="Cell">
        <title>The Chara Genome: Secondary Complexity and Implications for Plant Terrestrialization.</title>
        <authorList>
            <person name="Nishiyama T."/>
            <person name="Sakayama H."/>
            <person name="Vries J.D."/>
            <person name="Buschmann H."/>
            <person name="Saint-Marcoux D."/>
            <person name="Ullrich K.K."/>
            <person name="Haas F.B."/>
            <person name="Vanderstraeten L."/>
            <person name="Becker D."/>
            <person name="Lang D."/>
            <person name="Vosolsobe S."/>
            <person name="Rombauts S."/>
            <person name="Wilhelmsson P.K.I."/>
            <person name="Janitza P."/>
            <person name="Kern R."/>
            <person name="Heyl A."/>
            <person name="Rumpler F."/>
            <person name="Villalobos L.I.A.C."/>
            <person name="Clay J.M."/>
            <person name="Skokan R."/>
            <person name="Toyoda A."/>
            <person name="Suzuki Y."/>
            <person name="Kagoshima H."/>
            <person name="Schijlen E."/>
            <person name="Tajeshwar N."/>
            <person name="Catarino B."/>
            <person name="Hetherington A.J."/>
            <person name="Saltykova A."/>
            <person name="Bonnot C."/>
            <person name="Breuninger H."/>
            <person name="Symeonidi A."/>
            <person name="Radhakrishnan G.V."/>
            <person name="Van Nieuwerburgh F."/>
            <person name="Deforce D."/>
            <person name="Chang C."/>
            <person name="Karol K.G."/>
            <person name="Hedrich R."/>
            <person name="Ulvskov P."/>
            <person name="Glockner G."/>
            <person name="Delwiche C.F."/>
            <person name="Petrasek J."/>
            <person name="Van de Peer Y."/>
            <person name="Friml J."/>
            <person name="Beilby M."/>
            <person name="Dolan L."/>
            <person name="Kohara Y."/>
            <person name="Sugano S."/>
            <person name="Fujiyama A."/>
            <person name="Delaux P.-M."/>
            <person name="Quint M."/>
            <person name="TheiBen G."/>
            <person name="Hagemann M."/>
            <person name="Harholt J."/>
            <person name="Dunand C."/>
            <person name="Zachgo S."/>
            <person name="Langdale J."/>
            <person name="Maumus F."/>
            <person name="Straeten D.V.D."/>
            <person name="Gould S.B."/>
            <person name="Rensing S.A."/>
        </authorList>
    </citation>
    <scope>NUCLEOTIDE SEQUENCE [LARGE SCALE GENOMIC DNA]</scope>
    <source>
        <strain evidence="3 4">S276</strain>
    </source>
</reference>
<feature type="region of interest" description="Disordered" evidence="1">
    <location>
        <begin position="181"/>
        <end position="302"/>
    </location>
</feature>
<gene>
    <name evidence="3" type="ORF">CBR_g24369</name>
</gene>
<accession>A0A388JMM5</accession>
<protein>
    <recommendedName>
        <fullName evidence="2">Myb-like domain-containing protein</fullName>
    </recommendedName>
</protein>
<dbReference type="Pfam" id="PF13837">
    <property type="entry name" value="Myb_DNA-bind_4"/>
    <property type="match status" value="1"/>
</dbReference>
<feature type="compositionally biased region" description="Polar residues" evidence="1">
    <location>
        <begin position="144"/>
        <end position="158"/>
    </location>
</feature>
<feature type="compositionally biased region" description="Basic and acidic residues" evidence="1">
    <location>
        <begin position="463"/>
        <end position="473"/>
    </location>
</feature>